<dbReference type="Pfam" id="PF13392">
    <property type="entry name" value="HNH_3"/>
    <property type="match status" value="1"/>
</dbReference>
<keyword evidence="2" id="KW-0255">Endonuclease</keyword>
<dbReference type="SUPFAM" id="SSF54060">
    <property type="entry name" value="His-Me finger endonucleases"/>
    <property type="match status" value="1"/>
</dbReference>
<dbReference type="AlphaFoldDB" id="A0A0S4R139"/>
<keyword evidence="2" id="KW-0540">Nuclease</keyword>
<keyword evidence="2" id="KW-0378">Hydrolase</keyword>
<reference evidence="3" key="1">
    <citation type="submission" date="2015-11" db="EMBL/GenBank/DDBJ databases">
        <authorList>
            <person name="Varghese N."/>
        </authorList>
    </citation>
    <scope>NUCLEOTIDE SEQUENCE [LARGE SCALE GENOMIC DNA]</scope>
    <source>
        <strain evidence="3">DSM 45899</strain>
    </source>
</reference>
<dbReference type="EMBL" id="FAOZ01000047">
    <property type="protein sequence ID" value="CUU60760.1"/>
    <property type="molecule type" value="Genomic_DNA"/>
</dbReference>
<keyword evidence="3" id="KW-1185">Reference proteome</keyword>
<organism evidence="2 3">
    <name type="scientific">Parafrankia irregularis</name>
    <dbReference type="NCBI Taxonomy" id="795642"/>
    <lineage>
        <taxon>Bacteria</taxon>
        <taxon>Bacillati</taxon>
        <taxon>Actinomycetota</taxon>
        <taxon>Actinomycetes</taxon>
        <taxon>Frankiales</taxon>
        <taxon>Frankiaceae</taxon>
        <taxon>Parafrankia</taxon>
    </lineage>
</organism>
<evidence type="ECO:0000313" key="3">
    <source>
        <dbReference type="Proteomes" id="UP000198802"/>
    </source>
</evidence>
<dbReference type="Proteomes" id="UP000198802">
    <property type="component" value="Unassembled WGS sequence"/>
</dbReference>
<protein>
    <submittedName>
        <fullName evidence="2">HNH endonuclease</fullName>
    </submittedName>
</protein>
<dbReference type="RefSeq" id="WP_091286168.1">
    <property type="nucleotide sequence ID" value="NZ_FAOZ01000047.1"/>
</dbReference>
<accession>A0A0S4R139</accession>
<gene>
    <name evidence="2" type="ORF">Ga0074812_1476</name>
</gene>
<evidence type="ECO:0000313" key="2">
    <source>
        <dbReference type="EMBL" id="CUU60760.1"/>
    </source>
</evidence>
<proteinExistence type="predicted"/>
<evidence type="ECO:0000259" key="1">
    <source>
        <dbReference type="Pfam" id="PF13392"/>
    </source>
</evidence>
<dbReference type="GO" id="GO:0004519">
    <property type="term" value="F:endonuclease activity"/>
    <property type="evidence" value="ECO:0007669"/>
    <property type="project" value="UniProtKB-KW"/>
</dbReference>
<dbReference type="InterPro" id="IPR003615">
    <property type="entry name" value="HNH_nuc"/>
</dbReference>
<name>A0A0S4R139_9ACTN</name>
<sequence>MVGRLLVAEHLRFARKVLVTSGCAYWLGALADDGYGRFTAWRGQEWVTLRAHRWAFEWTTGRPIGAGRVVEHECDEPLCVRREHLRESTQADNVAVTVARDRARNAHRLGRADIRGAAARSRALRGALLELLSRTPEIDLDVWEATLAATLERVNADGNPRPGQYLLW</sequence>
<feature type="domain" description="HNH nuclease" evidence="1">
    <location>
        <begin position="51"/>
        <end position="94"/>
    </location>
</feature>
<dbReference type="InterPro" id="IPR044925">
    <property type="entry name" value="His-Me_finger_sf"/>
</dbReference>